<organism evidence="1 2">
    <name type="scientific">Methylobrevis pamukkalensis</name>
    <dbReference type="NCBI Taxonomy" id="1439726"/>
    <lineage>
        <taxon>Bacteria</taxon>
        <taxon>Pseudomonadati</taxon>
        <taxon>Pseudomonadota</taxon>
        <taxon>Alphaproteobacteria</taxon>
        <taxon>Hyphomicrobiales</taxon>
        <taxon>Pleomorphomonadaceae</taxon>
        <taxon>Methylobrevis</taxon>
    </lineage>
</organism>
<evidence type="ECO:0000313" key="2">
    <source>
        <dbReference type="Proteomes" id="UP000094622"/>
    </source>
</evidence>
<dbReference type="Proteomes" id="UP000094622">
    <property type="component" value="Unassembled WGS sequence"/>
</dbReference>
<name>A0A1E3GZX7_9HYPH</name>
<accession>A0A1E3GZX7</accession>
<dbReference type="EMBL" id="MCRJ01000081">
    <property type="protein sequence ID" value="ODN69638.1"/>
    <property type="molecule type" value="Genomic_DNA"/>
</dbReference>
<proteinExistence type="predicted"/>
<gene>
    <name evidence="1" type="ORF">A6302_03058</name>
</gene>
<dbReference type="AlphaFoldDB" id="A0A1E3GZX7"/>
<keyword evidence="2" id="KW-1185">Reference proteome</keyword>
<sequence>MFSLFRRAAASTPRFHWIPAVDFTNPRVIASLLSLDAR</sequence>
<protein>
    <submittedName>
        <fullName evidence="1">Uncharacterized protein</fullName>
    </submittedName>
</protein>
<evidence type="ECO:0000313" key="1">
    <source>
        <dbReference type="EMBL" id="ODN69638.1"/>
    </source>
</evidence>
<reference evidence="1 2" key="1">
    <citation type="submission" date="2016-07" db="EMBL/GenBank/DDBJ databases">
        <title>Draft Genome Sequence of Methylobrevis pamukkalensis PK2.</title>
        <authorList>
            <person name="Vasilenko O.V."/>
            <person name="Doronina N.V."/>
            <person name="Shmareva M.N."/>
            <person name="Tarlachkov S.V."/>
            <person name="Mustakhimov I."/>
            <person name="Trotsenko Y.A."/>
        </authorList>
    </citation>
    <scope>NUCLEOTIDE SEQUENCE [LARGE SCALE GENOMIC DNA]</scope>
    <source>
        <strain evidence="1 2">PK2</strain>
    </source>
</reference>
<comment type="caution">
    <text evidence="1">The sequence shown here is derived from an EMBL/GenBank/DDBJ whole genome shotgun (WGS) entry which is preliminary data.</text>
</comment>